<reference evidence="3" key="1">
    <citation type="journal article" date="2019" name="Int. J. Syst. Evol. Microbiol.">
        <title>The Global Catalogue of Microorganisms (GCM) 10K type strain sequencing project: providing services to taxonomists for standard genome sequencing and annotation.</title>
        <authorList>
            <consortium name="The Broad Institute Genomics Platform"/>
            <consortium name="The Broad Institute Genome Sequencing Center for Infectious Disease"/>
            <person name="Wu L."/>
            <person name="Ma J."/>
        </authorList>
    </citation>
    <scope>NUCLEOTIDE SEQUENCE [LARGE SCALE GENOMIC DNA]</scope>
    <source>
        <strain evidence="3">JCM 17563</strain>
    </source>
</reference>
<sequence length="119" mass="12079">MESGLRQVYAINMWLALTALFLVAAAIASASNVVFGQRAESYSAKAGCLSIMLPVVMTLLASFGLAYYLASSCAPGCDGAGPVMIGAFGLLATIPAGLGGGTGYILAGLWTGRKRPDGD</sequence>
<keyword evidence="1" id="KW-1133">Transmembrane helix</keyword>
<dbReference type="EMBL" id="BAABBQ010000001">
    <property type="protein sequence ID" value="GAA4021018.1"/>
    <property type="molecule type" value="Genomic_DNA"/>
</dbReference>
<feature type="transmembrane region" description="Helical" evidence="1">
    <location>
        <begin position="47"/>
        <end position="70"/>
    </location>
</feature>
<comment type="caution">
    <text evidence="2">The sequence shown here is derived from an EMBL/GenBank/DDBJ whole genome shotgun (WGS) entry which is preliminary data.</text>
</comment>
<keyword evidence="1" id="KW-0472">Membrane</keyword>
<keyword evidence="3" id="KW-1185">Reference proteome</keyword>
<gene>
    <name evidence="2" type="ORF">GCM10022280_21950</name>
</gene>
<name>A0ABP7T4Y8_9SPHN</name>
<evidence type="ECO:0000313" key="3">
    <source>
        <dbReference type="Proteomes" id="UP001500235"/>
    </source>
</evidence>
<keyword evidence="1" id="KW-0812">Transmembrane</keyword>
<dbReference type="Proteomes" id="UP001500235">
    <property type="component" value="Unassembled WGS sequence"/>
</dbReference>
<feature type="transmembrane region" description="Helical" evidence="1">
    <location>
        <begin position="12"/>
        <end position="35"/>
    </location>
</feature>
<evidence type="ECO:0000313" key="2">
    <source>
        <dbReference type="EMBL" id="GAA4021018.1"/>
    </source>
</evidence>
<feature type="transmembrane region" description="Helical" evidence="1">
    <location>
        <begin position="82"/>
        <end position="107"/>
    </location>
</feature>
<organism evidence="2 3">
    <name type="scientific">Sphingomonas swuensis</name>
    <dbReference type="NCBI Taxonomy" id="977800"/>
    <lineage>
        <taxon>Bacteria</taxon>
        <taxon>Pseudomonadati</taxon>
        <taxon>Pseudomonadota</taxon>
        <taxon>Alphaproteobacteria</taxon>
        <taxon>Sphingomonadales</taxon>
        <taxon>Sphingomonadaceae</taxon>
        <taxon>Sphingomonas</taxon>
    </lineage>
</organism>
<evidence type="ECO:0000256" key="1">
    <source>
        <dbReference type="SAM" id="Phobius"/>
    </source>
</evidence>
<accession>A0ABP7T4Y8</accession>
<protein>
    <submittedName>
        <fullName evidence="2">Uncharacterized protein</fullName>
    </submittedName>
</protein>
<proteinExistence type="predicted"/>